<comment type="subcellular location">
    <subcellularLocation>
        <location evidence="5">Cytoplasm</location>
        <location evidence="5">Cytoskeleton</location>
        <location evidence="5">Microtubule organizing center</location>
    </subcellularLocation>
</comment>
<dbReference type="GO" id="GO:0000930">
    <property type="term" value="C:gamma-tubulin complex"/>
    <property type="evidence" value="ECO:0007669"/>
    <property type="project" value="TreeGrafter"/>
</dbReference>
<dbReference type="GO" id="GO:0000922">
    <property type="term" value="C:spindle pole"/>
    <property type="evidence" value="ECO:0007669"/>
    <property type="project" value="InterPro"/>
</dbReference>
<dbReference type="Pfam" id="PF04130">
    <property type="entry name" value="GCP_C_terminal"/>
    <property type="match status" value="1"/>
</dbReference>
<dbReference type="PANTHER" id="PTHR19302:SF33">
    <property type="entry name" value="GAMMA-TUBULIN COMPLEX COMPONENT 5"/>
    <property type="match status" value="1"/>
</dbReference>
<dbReference type="InterPro" id="IPR007259">
    <property type="entry name" value="GCP"/>
</dbReference>
<evidence type="ECO:0000313" key="9">
    <source>
        <dbReference type="Proteomes" id="UP000193986"/>
    </source>
</evidence>
<evidence type="ECO:0000256" key="5">
    <source>
        <dbReference type="RuleBase" id="RU363050"/>
    </source>
</evidence>
<keyword evidence="4 5" id="KW-0206">Cytoskeleton</keyword>
<evidence type="ECO:0000259" key="7">
    <source>
        <dbReference type="Pfam" id="PF04130"/>
    </source>
</evidence>
<dbReference type="GO" id="GO:0051321">
    <property type="term" value="P:meiotic cell cycle"/>
    <property type="evidence" value="ECO:0007669"/>
    <property type="project" value="TreeGrafter"/>
</dbReference>
<evidence type="ECO:0000256" key="2">
    <source>
        <dbReference type="ARBA" id="ARBA00022490"/>
    </source>
</evidence>
<dbReference type="GO" id="GO:0005874">
    <property type="term" value="C:microtubule"/>
    <property type="evidence" value="ECO:0007669"/>
    <property type="project" value="UniProtKB-KW"/>
</dbReference>
<dbReference type="STRING" id="71784.A0A1Y2B4Y9"/>
<organism evidence="8 9">
    <name type="scientific">Naematelia encephala</name>
    <dbReference type="NCBI Taxonomy" id="71784"/>
    <lineage>
        <taxon>Eukaryota</taxon>
        <taxon>Fungi</taxon>
        <taxon>Dikarya</taxon>
        <taxon>Basidiomycota</taxon>
        <taxon>Agaricomycotina</taxon>
        <taxon>Tremellomycetes</taxon>
        <taxon>Tremellales</taxon>
        <taxon>Naemateliaceae</taxon>
        <taxon>Naematelia</taxon>
    </lineage>
</organism>
<evidence type="ECO:0000256" key="4">
    <source>
        <dbReference type="ARBA" id="ARBA00023212"/>
    </source>
</evidence>
<dbReference type="Gene3D" id="1.20.120.1900">
    <property type="entry name" value="Gamma-tubulin complex, C-terminal domain"/>
    <property type="match status" value="1"/>
</dbReference>
<feature type="compositionally biased region" description="Polar residues" evidence="6">
    <location>
        <begin position="480"/>
        <end position="489"/>
    </location>
</feature>
<keyword evidence="2 5" id="KW-0963">Cytoplasm</keyword>
<dbReference type="GO" id="GO:0000278">
    <property type="term" value="P:mitotic cell cycle"/>
    <property type="evidence" value="ECO:0007669"/>
    <property type="project" value="TreeGrafter"/>
</dbReference>
<dbReference type="InParanoid" id="A0A1Y2B4Y9"/>
<comment type="caution">
    <text evidence="8">The sequence shown here is derived from an EMBL/GenBank/DDBJ whole genome shotgun (WGS) entry which is preliminary data.</text>
</comment>
<proteinExistence type="inferred from homology"/>
<keyword evidence="9" id="KW-1185">Reference proteome</keyword>
<name>A0A1Y2B4Y9_9TREE</name>
<sequence length="588" mass="67287">METHDLWLAEQEAAFTLGQRASSSSITGVSAASTPMLLLHEYENHFGFLLDHLPIYALHAHRPIVLLETIYSDITSLCATAHVDNLRTLVGIFTASAEPQWKLLGDWLHRGMPIPSALLTDETVDYALIDDERALDAEFFIKRDRDVSWADEDFWEAGFVDSEDGWPSWLSDADSRDMILEAGKARGLLKSLVGRVQVLDEWRPLQQVLKGFDGSTDISIMLAKHLAPTCQIVQFQLRRVLDDECRMDAHLEAIDGLLGMRSFDVLDDWCRALFDKMRSKSRWADPQVLTSSLRDIIEQRGDLWMNPSAIRIRLGRLTKGSSDVQSLGLCTASYQVPFPLSQLFTPTSMELRSEVFTFLLQIRHVRYTLDDIRLHLSYQTSNIRTVYRLLQKLTWTINIIWTWITDRVLEPERIKYRAQLANLTSLKSMINLELQHTRRIRDFCFGNPNMADVKEAIMSIFEIVVSLSLELSKDSDSASPSQVKQSTPGDTHVQGRSRRRKARRRKKDVESSSDEDDLNRERDGLDVLVQPIVDSDSRISWSDKIQVMEVELDGQVRYIRDSAERLASEPGQVAEFWSMLALSLEDWK</sequence>
<dbReference type="OrthoDB" id="66546at2759"/>
<feature type="compositionally biased region" description="Basic residues" evidence="6">
    <location>
        <begin position="495"/>
        <end position="506"/>
    </location>
</feature>
<dbReference type="GO" id="GO:0005816">
    <property type="term" value="C:spindle pole body"/>
    <property type="evidence" value="ECO:0007669"/>
    <property type="project" value="UniProtKB-ARBA"/>
</dbReference>
<keyword evidence="3 5" id="KW-0493">Microtubule</keyword>
<evidence type="ECO:0000313" key="8">
    <source>
        <dbReference type="EMBL" id="ORY29547.1"/>
    </source>
</evidence>
<feature type="domain" description="Gamma tubulin complex component C-terminal" evidence="7">
    <location>
        <begin position="270"/>
        <end position="496"/>
    </location>
</feature>
<evidence type="ECO:0000256" key="6">
    <source>
        <dbReference type="SAM" id="MobiDB-lite"/>
    </source>
</evidence>
<dbReference type="GO" id="GO:0051225">
    <property type="term" value="P:spindle assembly"/>
    <property type="evidence" value="ECO:0007669"/>
    <property type="project" value="TreeGrafter"/>
</dbReference>
<dbReference type="GO" id="GO:0007020">
    <property type="term" value="P:microtubule nucleation"/>
    <property type="evidence" value="ECO:0007669"/>
    <property type="project" value="InterPro"/>
</dbReference>
<protein>
    <recommendedName>
        <fullName evidence="5">Spindle pole body component</fullName>
    </recommendedName>
</protein>
<dbReference type="EMBL" id="MCFC01000025">
    <property type="protein sequence ID" value="ORY29547.1"/>
    <property type="molecule type" value="Genomic_DNA"/>
</dbReference>
<comment type="similarity">
    <text evidence="1 5">Belongs to the TUBGCP family.</text>
</comment>
<dbReference type="InterPro" id="IPR040457">
    <property type="entry name" value="GCP_C"/>
</dbReference>
<evidence type="ECO:0000256" key="1">
    <source>
        <dbReference type="ARBA" id="ARBA00010337"/>
    </source>
</evidence>
<dbReference type="InterPro" id="IPR042241">
    <property type="entry name" value="GCP_C_sf"/>
</dbReference>
<dbReference type="AlphaFoldDB" id="A0A1Y2B4Y9"/>
<dbReference type="Proteomes" id="UP000193986">
    <property type="component" value="Unassembled WGS sequence"/>
</dbReference>
<reference evidence="8 9" key="1">
    <citation type="submission" date="2016-07" db="EMBL/GenBank/DDBJ databases">
        <title>Pervasive Adenine N6-methylation of Active Genes in Fungi.</title>
        <authorList>
            <consortium name="DOE Joint Genome Institute"/>
            <person name="Mondo S.J."/>
            <person name="Dannebaum R.O."/>
            <person name="Kuo R.C."/>
            <person name="Labutti K."/>
            <person name="Haridas S."/>
            <person name="Kuo A."/>
            <person name="Salamov A."/>
            <person name="Ahrendt S.R."/>
            <person name="Lipzen A."/>
            <person name="Sullivan W."/>
            <person name="Andreopoulos W.B."/>
            <person name="Clum A."/>
            <person name="Lindquist E."/>
            <person name="Daum C."/>
            <person name="Ramamoorthy G.K."/>
            <person name="Gryganskyi A."/>
            <person name="Culley D."/>
            <person name="Magnuson J.K."/>
            <person name="James T.Y."/>
            <person name="O'Malley M.A."/>
            <person name="Stajich J.E."/>
            <person name="Spatafora J.W."/>
            <person name="Visel A."/>
            <person name="Grigoriev I.V."/>
        </authorList>
    </citation>
    <scope>NUCLEOTIDE SEQUENCE [LARGE SCALE GENOMIC DNA]</scope>
    <source>
        <strain evidence="8 9">68-887.2</strain>
    </source>
</reference>
<feature type="region of interest" description="Disordered" evidence="6">
    <location>
        <begin position="476"/>
        <end position="518"/>
    </location>
</feature>
<dbReference type="GO" id="GO:0043015">
    <property type="term" value="F:gamma-tubulin binding"/>
    <property type="evidence" value="ECO:0007669"/>
    <property type="project" value="InterPro"/>
</dbReference>
<accession>A0A1Y2B4Y9</accession>
<evidence type="ECO:0000256" key="3">
    <source>
        <dbReference type="ARBA" id="ARBA00022701"/>
    </source>
</evidence>
<dbReference type="GO" id="GO:0031122">
    <property type="term" value="P:cytoplasmic microtubule organization"/>
    <property type="evidence" value="ECO:0007669"/>
    <property type="project" value="TreeGrafter"/>
</dbReference>
<dbReference type="PANTHER" id="PTHR19302">
    <property type="entry name" value="GAMMA TUBULIN COMPLEX PROTEIN"/>
    <property type="match status" value="1"/>
</dbReference>
<gene>
    <name evidence="8" type="ORF">BCR39DRAFT_532084</name>
</gene>
<dbReference type="GO" id="GO:0051011">
    <property type="term" value="F:microtubule minus-end binding"/>
    <property type="evidence" value="ECO:0007669"/>
    <property type="project" value="TreeGrafter"/>
</dbReference>